<dbReference type="PANTHER" id="PTHR19229:SF250">
    <property type="entry name" value="ABC TRANSPORTER DOMAIN-CONTAINING PROTEIN-RELATED"/>
    <property type="match status" value="1"/>
</dbReference>
<dbReference type="SUPFAM" id="SSF52540">
    <property type="entry name" value="P-loop containing nucleoside triphosphate hydrolases"/>
    <property type="match status" value="2"/>
</dbReference>
<keyword evidence="5 7" id="KW-1133">Transmembrane helix</keyword>
<dbReference type="Pfam" id="PF00005">
    <property type="entry name" value="ABC_tran"/>
    <property type="match status" value="2"/>
</dbReference>
<dbReference type="Proteomes" id="UP001627154">
    <property type="component" value="Unassembled WGS sequence"/>
</dbReference>
<dbReference type="SMART" id="SM00382">
    <property type="entry name" value="AAA"/>
    <property type="match status" value="1"/>
</dbReference>
<evidence type="ECO:0000256" key="4">
    <source>
        <dbReference type="ARBA" id="ARBA00022840"/>
    </source>
</evidence>
<dbReference type="PROSITE" id="PS50893">
    <property type="entry name" value="ABC_TRANSPORTER_2"/>
    <property type="match status" value="2"/>
</dbReference>
<feature type="transmembrane region" description="Helical" evidence="7">
    <location>
        <begin position="1209"/>
        <end position="1231"/>
    </location>
</feature>
<evidence type="ECO:0000256" key="3">
    <source>
        <dbReference type="ARBA" id="ARBA00022741"/>
    </source>
</evidence>
<evidence type="ECO:0000313" key="9">
    <source>
        <dbReference type="EMBL" id="KAL3405853.1"/>
    </source>
</evidence>
<proteinExistence type="predicted"/>
<accession>A0ABD2XM64</accession>
<dbReference type="InterPro" id="IPR003439">
    <property type="entry name" value="ABC_transporter-like_ATP-bd"/>
</dbReference>
<feature type="transmembrane region" description="Helical" evidence="7">
    <location>
        <begin position="1277"/>
        <end position="1297"/>
    </location>
</feature>
<keyword evidence="10" id="KW-1185">Reference proteome</keyword>
<dbReference type="InterPro" id="IPR026082">
    <property type="entry name" value="ABCA"/>
</dbReference>
<evidence type="ECO:0000259" key="8">
    <source>
        <dbReference type="PROSITE" id="PS50893"/>
    </source>
</evidence>
<dbReference type="Pfam" id="PF12698">
    <property type="entry name" value="ABC2_membrane_3"/>
    <property type="match status" value="1"/>
</dbReference>
<dbReference type="InterPro" id="IPR027417">
    <property type="entry name" value="P-loop_NTPase"/>
</dbReference>
<evidence type="ECO:0000256" key="5">
    <source>
        <dbReference type="ARBA" id="ARBA00022989"/>
    </source>
</evidence>
<evidence type="ECO:0000313" key="10">
    <source>
        <dbReference type="Proteomes" id="UP001627154"/>
    </source>
</evidence>
<feature type="transmembrane region" description="Helical" evidence="7">
    <location>
        <begin position="254"/>
        <end position="274"/>
    </location>
</feature>
<gene>
    <name evidence="9" type="ORF">TKK_001287</name>
</gene>
<name>A0ABD2XM64_9HYME</name>
<feature type="domain" description="ABC transporter" evidence="8">
    <location>
        <begin position="517"/>
        <end position="748"/>
    </location>
</feature>
<feature type="transmembrane region" description="Helical" evidence="7">
    <location>
        <begin position="365"/>
        <end position="385"/>
    </location>
</feature>
<sequence length="1614" mass="180841">MSLVDSVRMAIYKNYAWRKKQWGRTLLLQCLAPLAGLLVLWLLWGGYGCQPLQDDVVDYPEIWPNSRNESYYRSGKIYYAPASDFTDDLMKRLRDDCLAPRNRPNRDRYSYGYYESRYGDYEETIEVRGFATEADLMRAYRNATKRKSDYEDSNIVSVLFDNYDRSRQRLDYRLRASNLYQANLYVEDFAIDYYWKGGSKLAVIQGCLDQQFVQMNAPEPEKARFNVTLQSMPRLRRDEGNPNDCINARRGSRLVNGLSVLIFLLPLLVEVFAWSRDQRYGSNILLSYNRLCACLDQLVGYGNSLLLLGLMLVVPATLLFTVSSSSAVPLIVRSSPLLFGLTMALYVAHLLSFGLVVSSIFSHPWLAMLITVVASVGSMALPTVYSPYDTDSPVLRTLPYLSAVFPNVFWYLALNEFDYKEFYAEGANWDDLFNVGQLAYGFSGSLGMLMVFAAGGATLYLFLALVINCVKCRLAKSCCVSSAVKNRWLDDHENTMGDPSGKGRIQRPSVQQSTPAVQIRNLKVSSMKQQSGQGISIDFYKGEIVSLVDFDGVYKTRLLSTLCGLCDSPKGAIKVNSLSMECHADKIVNDIGFFINEDLIFPNLSVYENLKFFAKLKRNMRAKSNVDQDIATTLEKFRLFHKRFELACNLNSDLKRQLCVAMAMVANTDIVVLDEPTKDLDADAKRIIWDNIKELRGLKSVIIGTKSIKEAELVGDRIAVMLENRIDAYGTPSFLRDAFGTDSSPELGVVFRHDGSVDKAKIVALLQHPRVAVRRENEHELELAMPDTPDTKKALESLDQLKAEIGVTSFTILYPTLEDIVFSIDAKELAPVDVKSPLDRENVTAVGNEGYREIYAAMKRKKAAYVRRNPRALMIVFGLIMAAVAYLSFVFLQGKVVELAPRVVRLRPDLYRDSETFYSSGYDAAPLGRAYESASRQWRAERTTEVVNSSLVAALVDEARANETTYLTRVVAAAEFNATATTAPAANNNGTNATTYAPSFLANALYSRDQLYSVPISLNLIGNALAKALVGSEASISASVQSYPRVARSYYWFRDGYLYGMSCSVAVALLFLLVSACYFLRQPADERRRGLWHLQRMANVSSWAYWRSVFVYDLATWMSFVLFFLVSLVTVDKFIGAGIFKSVDILLLELFLFLLYGFNVLPLVYIFSFVPFKLRTLTVFMIFTMLLLSTITIFVPFGMGPWEQHRFHFFGFLFPFYTFYFSQKSVFAAIAQENRCEAVKRSGVETCDSNNYDSTCCYSRSAFVRYWNNSGWNDDSAMSTAYLVLVPAIYLAVLLLIDSRALAKTLHLFKVVQSGLMSPMLANNDRMQKEKSEIANKIAQMNDHTYIFVSGDSRSGASLGALTSRAPVAVPLQEQPSEMLLVHELRKATLQKFVLYDASFRVARGECFGLYGLKGAGKTSVLELVTGVAFTNYGYLYLDGVDLMNSASSARGRAKARQALSRVGYCPAESFLLDSLSGRDHLELFARLRAVPDELVDSEVQFWLKTIGLAELAAEPSSALGCGQKRRLMLAATLVGNPKLIVLDEPSAGVDPETRKFVWRLIRSLRAAGKTVLMTTSSCEEAAALCDRIGVLLNGTLVDFETPETLTSNKHVRL</sequence>
<keyword evidence="3" id="KW-0547">Nucleotide-binding</keyword>
<dbReference type="GO" id="GO:0005524">
    <property type="term" value="F:ATP binding"/>
    <property type="evidence" value="ECO:0007669"/>
    <property type="project" value="UniProtKB-KW"/>
</dbReference>
<feature type="transmembrane region" description="Helical" evidence="7">
    <location>
        <begin position="1143"/>
        <end position="1167"/>
    </location>
</feature>
<keyword evidence="2 7" id="KW-0812">Transmembrane</keyword>
<keyword evidence="6 7" id="KW-0472">Membrane</keyword>
<dbReference type="Gene3D" id="3.40.50.300">
    <property type="entry name" value="P-loop containing nucleotide triphosphate hydrolases"/>
    <property type="match status" value="2"/>
</dbReference>
<feature type="transmembrane region" description="Helical" evidence="7">
    <location>
        <begin position="305"/>
        <end position="331"/>
    </location>
</feature>
<feature type="transmembrane region" description="Helical" evidence="7">
    <location>
        <begin position="1109"/>
        <end position="1131"/>
    </location>
</feature>
<comment type="subcellular location">
    <subcellularLocation>
        <location evidence="1">Membrane</location>
        <topology evidence="1">Multi-pass membrane protein</topology>
    </subcellularLocation>
</comment>
<evidence type="ECO:0000256" key="7">
    <source>
        <dbReference type="SAM" id="Phobius"/>
    </source>
</evidence>
<keyword evidence="4" id="KW-0067">ATP-binding</keyword>
<feature type="domain" description="ABC transporter" evidence="8">
    <location>
        <begin position="1380"/>
        <end position="1614"/>
    </location>
</feature>
<feature type="transmembrane region" description="Helical" evidence="7">
    <location>
        <begin position="337"/>
        <end position="358"/>
    </location>
</feature>
<dbReference type="InterPro" id="IPR013525">
    <property type="entry name" value="ABC2_TM"/>
</dbReference>
<organism evidence="9 10">
    <name type="scientific">Trichogramma kaykai</name>
    <dbReference type="NCBI Taxonomy" id="54128"/>
    <lineage>
        <taxon>Eukaryota</taxon>
        <taxon>Metazoa</taxon>
        <taxon>Ecdysozoa</taxon>
        <taxon>Arthropoda</taxon>
        <taxon>Hexapoda</taxon>
        <taxon>Insecta</taxon>
        <taxon>Pterygota</taxon>
        <taxon>Neoptera</taxon>
        <taxon>Endopterygota</taxon>
        <taxon>Hymenoptera</taxon>
        <taxon>Apocrita</taxon>
        <taxon>Proctotrupomorpha</taxon>
        <taxon>Chalcidoidea</taxon>
        <taxon>Trichogrammatidae</taxon>
        <taxon>Trichogramma</taxon>
    </lineage>
</organism>
<dbReference type="GO" id="GO:0016020">
    <property type="term" value="C:membrane"/>
    <property type="evidence" value="ECO:0007669"/>
    <property type="project" value="UniProtKB-SubCell"/>
</dbReference>
<dbReference type="InterPro" id="IPR003593">
    <property type="entry name" value="AAA+_ATPase"/>
</dbReference>
<dbReference type="PANTHER" id="PTHR19229">
    <property type="entry name" value="ATP-BINDING CASSETTE TRANSPORTER SUBFAMILY A ABCA"/>
    <property type="match status" value="1"/>
</dbReference>
<comment type="caution">
    <text evidence="9">The sequence shown here is derived from an EMBL/GenBank/DDBJ whole genome shotgun (WGS) entry which is preliminary data.</text>
</comment>
<reference evidence="9 10" key="1">
    <citation type="journal article" date="2024" name="bioRxiv">
        <title>A reference genome for Trichogramma kaykai: A tiny desert-dwelling parasitoid wasp with competing sex-ratio distorters.</title>
        <authorList>
            <person name="Culotta J."/>
            <person name="Lindsey A.R."/>
        </authorList>
    </citation>
    <scope>NUCLEOTIDE SEQUENCE [LARGE SCALE GENOMIC DNA]</scope>
    <source>
        <strain evidence="9 10">KSX58</strain>
    </source>
</reference>
<evidence type="ECO:0000256" key="2">
    <source>
        <dbReference type="ARBA" id="ARBA00022692"/>
    </source>
</evidence>
<feature type="transmembrane region" description="Helical" evidence="7">
    <location>
        <begin position="446"/>
        <end position="467"/>
    </location>
</feature>
<feature type="transmembrane region" description="Helical" evidence="7">
    <location>
        <begin position="1057"/>
        <end position="1081"/>
    </location>
</feature>
<dbReference type="EMBL" id="JBJJXI010000019">
    <property type="protein sequence ID" value="KAL3405853.1"/>
    <property type="molecule type" value="Genomic_DNA"/>
</dbReference>
<evidence type="ECO:0000256" key="1">
    <source>
        <dbReference type="ARBA" id="ARBA00004141"/>
    </source>
</evidence>
<evidence type="ECO:0000256" key="6">
    <source>
        <dbReference type="ARBA" id="ARBA00023136"/>
    </source>
</evidence>
<feature type="transmembrane region" description="Helical" evidence="7">
    <location>
        <begin position="1179"/>
        <end position="1197"/>
    </location>
</feature>
<protein>
    <recommendedName>
        <fullName evidence="8">ABC transporter domain-containing protein</fullName>
    </recommendedName>
</protein>
<feature type="transmembrane region" description="Helical" evidence="7">
    <location>
        <begin position="872"/>
        <end position="892"/>
    </location>
</feature>